<organism evidence="2 3">
    <name type="scientific">Hartmannibacter diazotrophicus</name>
    <dbReference type="NCBI Taxonomy" id="1482074"/>
    <lineage>
        <taxon>Bacteria</taxon>
        <taxon>Pseudomonadati</taxon>
        <taxon>Pseudomonadota</taxon>
        <taxon>Alphaproteobacteria</taxon>
        <taxon>Hyphomicrobiales</taxon>
        <taxon>Pleomorphomonadaceae</taxon>
        <taxon>Hartmannibacter</taxon>
    </lineage>
</organism>
<reference evidence="3" key="1">
    <citation type="submission" date="2017-09" db="EMBL/GenBank/DDBJ databases">
        <title>Genome sequence of Nannocystis excedens DSM 71.</title>
        <authorList>
            <person name="Blom J."/>
        </authorList>
    </citation>
    <scope>NUCLEOTIDE SEQUENCE [LARGE SCALE GENOMIC DNA]</scope>
    <source>
        <strain evidence="3">type strain: E19</strain>
    </source>
</reference>
<accession>A0A2C9D6T3</accession>
<protein>
    <submittedName>
        <fullName evidence="2">Putative H4MPT-linked C1 transfer pathway protein</fullName>
    </submittedName>
</protein>
<dbReference type="GO" id="GO:0016787">
    <property type="term" value="F:hydrolase activity"/>
    <property type="evidence" value="ECO:0007669"/>
    <property type="project" value="InterPro"/>
</dbReference>
<dbReference type="AlphaFoldDB" id="A0A2C9D6T3"/>
<feature type="domain" description="Hydantoinase A/oxoprolinase" evidence="1">
    <location>
        <begin position="59"/>
        <end position="306"/>
    </location>
</feature>
<dbReference type="Gene3D" id="3.30.420.190">
    <property type="entry name" value="conserved archaeal protein q6m145"/>
    <property type="match status" value="1"/>
</dbReference>
<gene>
    <name evidence="2" type="ORF">HDIA_2317</name>
</gene>
<dbReference type="OrthoDB" id="1792672at2"/>
<dbReference type="Gene3D" id="3.30.420.40">
    <property type="match status" value="1"/>
</dbReference>
<sequence>MGKTVIGWDIGGAHLKATRVEDGSVTDVRQTQLPLWLGMKHLRKAFRELNDAIGSAERHAVTMTGELVDLFSSRREGVDALVTEARRSLTGDVAIYAGRAGFCRPEDAALHHDDIASANWHATANFLARTVGEAILVDMGSTTTDIIPLTGGKVASRGYTDAERLTTGELLYTGAVRTPLMALADKIPFKGHWCGVTAEYFATMADVNRLLGRLDESADLYPPADGKGKSNAESIVRLARMVGSDMTDATEEQWTRLAAAFAERQMRIVQDAFELAAGAAEIEPSATIIAAGAGRGSIGELARRAGRPVRDIAELFPAATDAIQRLAAACAPASAVALISE</sequence>
<evidence type="ECO:0000313" key="2">
    <source>
        <dbReference type="EMBL" id="SON55858.1"/>
    </source>
</evidence>
<dbReference type="EMBL" id="LT960614">
    <property type="protein sequence ID" value="SON55858.1"/>
    <property type="molecule type" value="Genomic_DNA"/>
</dbReference>
<dbReference type="Proteomes" id="UP000223606">
    <property type="component" value="Chromosome 1"/>
</dbReference>
<dbReference type="InterPro" id="IPR002756">
    <property type="entry name" value="MfnF"/>
</dbReference>
<dbReference type="RefSeq" id="WP_099556311.1">
    <property type="nucleotide sequence ID" value="NZ_LT960614.1"/>
</dbReference>
<dbReference type="InterPro" id="IPR002821">
    <property type="entry name" value="Hydantoinase_A"/>
</dbReference>
<dbReference type="Pfam" id="PF01968">
    <property type="entry name" value="Hydantoinase_A"/>
    <property type="match status" value="1"/>
</dbReference>
<dbReference type="KEGG" id="hdi:HDIA_2317"/>
<dbReference type="NCBIfam" id="TIGR03123">
    <property type="entry name" value="one_C_unchar_1"/>
    <property type="match status" value="1"/>
</dbReference>
<keyword evidence="3" id="KW-1185">Reference proteome</keyword>
<evidence type="ECO:0000259" key="1">
    <source>
        <dbReference type="Pfam" id="PF01968"/>
    </source>
</evidence>
<name>A0A2C9D6T3_9HYPH</name>
<proteinExistence type="predicted"/>
<dbReference type="SUPFAM" id="SSF53067">
    <property type="entry name" value="Actin-like ATPase domain"/>
    <property type="match status" value="1"/>
</dbReference>
<evidence type="ECO:0000313" key="3">
    <source>
        <dbReference type="Proteomes" id="UP000223606"/>
    </source>
</evidence>
<dbReference type="InterPro" id="IPR043129">
    <property type="entry name" value="ATPase_NBD"/>
</dbReference>